<proteinExistence type="predicted"/>
<reference evidence="2 3" key="1">
    <citation type="submission" date="2015-04" db="EMBL/GenBank/DDBJ databases">
        <title>Complete Sequence for the Genome of the Thioalkalivibrio versutus D301.</title>
        <authorList>
            <person name="Mu T."/>
            <person name="Zhou J."/>
            <person name="Xu X."/>
        </authorList>
    </citation>
    <scope>NUCLEOTIDE SEQUENCE [LARGE SCALE GENOMIC DNA]</scope>
    <source>
        <strain evidence="2 3">D301</strain>
    </source>
</reference>
<evidence type="ECO:0000313" key="3">
    <source>
        <dbReference type="Proteomes" id="UP000064201"/>
    </source>
</evidence>
<dbReference type="STRING" id="106634.TVD_00540"/>
<dbReference type="PATRIC" id="fig|106634.4.peg.111"/>
<dbReference type="PANTHER" id="PTHR22939:SF129">
    <property type="entry name" value="SERINE PROTEASE HTRA2, MITOCHONDRIAL"/>
    <property type="match status" value="1"/>
</dbReference>
<dbReference type="Pfam" id="PF13365">
    <property type="entry name" value="Trypsin_2"/>
    <property type="match status" value="1"/>
</dbReference>
<dbReference type="InterPro" id="IPR009003">
    <property type="entry name" value="Peptidase_S1_PA"/>
</dbReference>
<organism evidence="2 3">
    <name type="scientific">Thioalkalivibrio versutus</name>
    <dbReference type="NCBI Taxonomy" id="106634"/>
    <lineage>
        <taxon>Bacteria</taxon>
        <taxon>Pseudomonadati</taxon>
        <taxon>Pseudomonadota</taxon>
        <taxon>Gammaproteobacteria</taxon>
        <taxon>Chromatiales</taxon>
        <taxon>Ectothiorhodospiraceae</taxon>
        <taxon>Thioalkalivibrio</taxon>
    </lineage>
</organism>
<feature type="chain" id="PRO_5002553865" evidence="1">
    <location>
        <begin position="21"/>
        <end position="254"/>
    </location>
</feature>
<accession>A0A0G3GC01</accession>
<sequence>MKVLATASLLALLVTQRPAAADGLPDTIERIKPSVVSIATHQPSRSPRANYLATGFAVGDGRLIVTNHHVIPESLDHANREQLVVVSGEGRDTSIHSAELVAHSANDDLALLRIAGPPLPPLRLGSSDAVRAGEQLAFTGYPIGMILGIYPATHRANVAARTPMAITARRSRELSEAHIRQLRAGAPMVFQLDATAYPGNSGSPLYRIDSGEVVGVINQVFVQGGREAAVSRPSGISYAVPADRIRPLLAGYQE</sequence>
<dbReference type="Gene3D" id="2.40.10.120">
    <property type="match status" value="1"/>
</dbReference>
<feature type="signal peptide" evidence="1">
    <location>
        <begin position="1"/>
        <end position="20"/>
    </location>
</feature>
<keyword evidence="1" id="KW-0732">Signal</keyword>
<gene>
    <name evidence="2" type="ORF">TVD_00540</name>
</gene>
<dbReference type="EMBL" id="CP011367">
    <property type="protein sequence ID" value="AKJ96376.1"/>
    <property type="molecule type" value="Genomic_DNA"/>
</dbReference>
<name>A0A0G3GC01_9GAMM</name>
<dbReference type="AlphaFoldDB" id="A0A0G3GC01"/>
<keyword evidence="3" id="KW-1185">Reference proteome</keyword>
<evidence type="ECO:0000313" key="2">
    <source>
        <dbReference type="EMBL" id="AKJ96376.1"/>
    </source>
</evidence>
<evidence type="ECO:0000256" key="1">
    <source>
        <dbReference type="SAM" id="SignalP"/>
    </source>
</evidence>
<dbReference type="PANTHER" id="PTHR22939">
    <property type="entry name" value="SERINE PROTEASE FAMILY S1C HTRA-RELATED"/>
    <property type="match status" value="1"/>
</dbReference>
<dbReference type="Proteomes" id="UP000064201">
    <property type="component" value="Chromosome"/>
</dbReference>
<protein>
    <submittedName>
        <fullName evidence="2">Peptidase S1</fullName>
    </submittedName>
</protein>
<dbReference type="KEGG" id="tvr:TVD_00540"/>
<dbReference type="SUPFAM" id="SSF50494">
    <property type="entry name" value="Trypsin-like serine proteases"/>
    <property type="match status" value="1"/>
</dbReference>